<dbReference type="EMBL" id="LAZR01000393">
    <property type="protein sequence ID" value="KKN70971.1"/>
    <property type="molecule type" value="Genomic_DNA"/>
</dbReference>
<protein>
    <submittedName>
        <fullName evidence="1">Uncharacterized protein</fullName>
    </submittedName>
</protein>
<sequence length="134" mass="15309">MANIERIKTDEAKEIQGVWVDYILGIRLKVARARNPKYQEELRNLVDPKTKDAREDKLDIQVLANLLNTVRARTILLGWENIDDNDGKPIPFSVGQSEKFFADPELKDFCSFVVAISENADQYAKEVLEESAKN</sequence>
<reference evidence="1" key="1">
    <citation type="journal article" date="2015" name="Nature">
        <title>Complex archaea that bridge the gap between prokaryotes and eukaryotes.</title>
        <authorList>
            <person name="Spang A."/>
            <person name="Saw J.H."/>
            <person name="Jorgensen S.L."/>
            <person name="Zaremba-Niedzwiedzka K."/>
            <person name="Martijn J."/>
            <person name="Lind A.E."/>
            <person name="van Eijk R."/>
            <person name="Schleper C."/>
            <person name="Guy L."/>
            <person name="Ettema T.J."/>
        </authorList>
    </citation>
    <scope>NUCLEOTIDE SEQUENCE</scope>
</reference>
<dbReference type="AlphaFoldDB" id="A0A0F9VBP7"/>
<evidence type="ECO:0000313" key="1">
    <source>
        <dbReference type="EMBL" id="KKN70971.1"/>
    </source>
</evidence>
<name>A0A0F9VBP7_9ZZZZ</name>
<accession>A0A0F9VBP7</accession>
<gene>
    <name evidence="1" type="ORF">LCGC14_0425730</name>
</gene>
<proteinExistence type="predicted"/>
<organism evidence="1">
    <name type="scientific">marine sediment metagenome</name>
    <dbReference type="NCBI Taxonomy" id="412755"/>
    <lineage>
        <taxon>unclassified sequences</taxon>
        <taxon>metagenomes</taxon>
        <taxon>ecological metagenomes</taxon>
    </lineage>
</organism>
<comment type="caution">
    <text evidence="1">The sequence shown here is derived from an EMBL/GenBank/DDBJ whole genome shotgun (WGS) entry which is preliminary data.</text>
</comment>